<dbReference type="InterPro" id="IPR008853">
    <property type="entry name" value="TMEM9/TMEM9B"/>
</dbReference>
<comment type="similarity">
    <text evidence="2">Belongs to the TMEM9 family.</text>
</comment>
<sequence>MINLHQIYALILLLSFVHFSQANFEDSRCRCTCPSTRYFALNGSSSENQRRYYTKTNVDAGLCNPQTVVKQIVYGIVNDAHIDAFLANCDCKHESRNTILLKIVVIFVICVLFVLGTYMVFLVLLDPMLKRQRHPIPYERQNDELEENIFASSRREDDDSIQMRPRNAAASSATKVLNRVEAEKNKWKSSVEEQRTKVFGEHSMLN</sequence>
<proteinExistence type="inferred from homology"/>
<name>A0A914PTI8_9BILA</name>
<keyword evidence="3 6" id="KW-0812">Transmembrane</keyword>
<feature type="chain" id="PRO_5037090527" evidence="7">
    <location>
        <begin position="23"/>
        <end position="206"/>
    </location>
</feature>
<dbReference type="AlphaFoldDB" id="A0A914PTI8"/>
<evidence type="ECO:0000313" key="8">
    <source>
        <dbReference type="Proteomes" id="UP000887578"/>
    </source>
</evidence>
<evidence type="ECO:0000256" key="7">
    <source>
        <dbReference type="SAM" id="SignalP"/>
    </source>
</evidence>
<dbReference type="PANTHER" id="PTHR13064:SF6">
    <property type="entry name" value="TRANSMEMBRANE PROTEIN 9"/>
    <property type="match status" value="1"/>
</dbReference>
<reference evidence="9" key="1">
    <citation type="submission" date="2022-11" db="UniProtKB">
        <authorList>
            <consortium name="WormBaseParasite"/>
        </authorList>
    </citation>
    <scope>IDENTIFICATION</scope>
</reference>
<dbReference type="Proteomes" id="UP000887578">
    <property type="component" value="Unplaced"/>
</dbReference>
<feature type="signal peptide" evidence="7">
    <location>
        <begin position="1"/>
        <end position="22"/>
    </location>
</feature>
<evidence type="ECO:0000256" key="4">
    <source>
        <dbReference type="ARBA" id="ARBA00022989"/>
    </source>
</evidence>
<evidence type="ECO:0000256" key="5">
    <source>
        <dbReference type="ARBA" id="ARBA00023136"/>
    </source>
</evidence>
<evidence type="ECO:0000256" key="6">
    <source>
        <dbReference type="SAM" id="Phobius"/>
    </source>
</evidence>
<evidence type="ECO:0000256" key="2">
    <source>
        <dbReference type="ARBA" id="ARBA00007264"/>
    </source>
</evidence>
<keyword evidence="4 6" id="KW-1133">Transmembrane helix</keyword>
<dbReference type="PANTHER" id="PTHR13064">
    <property type="entry name" value="TRANSMEMBRANE PROTEIN 9 FAMILY MEMBER"/>
    <property type="match status" value="1"/>
</dbReference>
<organism evidence="8 9">
    <name type="scientific">Panagrolaimus davidi</name>
    <dbReference type="NCBI Taxonomy" id="227884"/>
    <lineage>
        <taxon>Eukaryota</taxon>
        <taxon>Metazoa</taxon>
        <taxon>Ecdysozoa</taxon>
        <taxon>Nematoda</taxon>
        <taxon>Chromadorea</taxon>
        <taxon>Rhabditida</taxon>
        <taxon>Tylenchina</taxon>
        <taxon>Panagrolaimomorpha</taxon>
        <taxon>Panagrolaimoidea</taxon>
        <taxon>Panagrolaimidae</taxon>
        <taxon>Panagrolaimus</taxon>
    </lineage>
</organism>
<keyword evidence="5 6" id="KW-0472">Membrane</keyword>
<dbReference type="GO" id="GO:0005765">
    <property type="term" value="C:lysosomal membrane"/>
    <property type="evidence" value="ECO:0007669"/>
    <property type="project" value="InterPro"/>
</dbReference>
<feature type="transmembrane region" description="Helical" evidence="6">
    <location>
        <begin position="99"/>
        <end position="125"/>
    </location>
</feature>
<dbReference type="WBParaSite" id="PDA_v2.g21528.t1">
    <property type="protein sequence ID" value="PDA_v2.g21528.t1"/>
    <property type="gene ID" value="PDA_v2.g21528"/>
</dbReference>
<protein>
    <submittedName>
        <fullName evidence="9">Transmembrane protein 9</fullName>
    </submittedName>
</protein>
<evidence type="ECO:0000256" key="1">
    <source>
        <dbReference type="ARBA" id="ARBA00004370"/>
    </source>
</evidence>
<keyword evidence="8" id="KW-1185">Reference proteome</keyword>
<evidence type="ECO:0000313" key="9">
    <source>
        <dbReference type="WBParaSite" id="PDA_v2.g21528.t1"/>
    </source>
</evidence>
<dbReference type="Pfam" id="PF05434">
    <property type="entry name" value="Tmemb_9"/>
    <property type="match status" value="1"/>
</dbReference>
<comment type="subcellular location">
    <subcellularLocation>
        <location evidence="1">Membrane</location>
    </subcellularLocation>
</comment>
<accession>A0A914PTI8</accession>
<keyword evidence="7" id="KW-0732">Signal</keyword>
<evidence type="ECO:0000256" key="3">
    <source>
        <dbReference type="ARBA" id="ARBA00022692"/>
    </source>
</evidence>